<keyword evidence="2" id="KW-1185">Reference proteome</keyword>
<sequence>MAPERQSSTDSDKAYKEKKGEITVNAFQATLSLLKEALSGPGVELDGFRAAVGGTLWILEMIGKMSENKGSYTQIMDECAHLAVIVASTTKKTTEGGKEIDAQFLNYLKAFGVIVKETKKLVKKMLKRHWFIRFLFAAADKHRIHELRRRLSSTKENMILYVTMDLYIAPPETKKEILTVENIANLAKILVERHIAAKQATSPTVAIQPVPAKDSITFPQTVSPDFRNLSINPGAHVSDSFKTTVHNTTGSNNNGTSYQTNYNTLSLPPQSYPYQTNVQSVPGWQGYH</sequence>
<organism evidence="1 2">
    <name type="scientific">Coprinopsis marcescibilis</name>
    <name type="common">Agaric fungus</name>
    <name type="synonym">Psathyrella marcescibilis</name>
    <dbReference type="NCBI Taxonomy" id="230819"/>
    <lineage>
        <taxon>Eukaryota</taxon>
        <taxon>Fungi</taxon>
        <taxon>Dikarya</taxon>
        <taxon>Basidiomycota</taxon>
        <taxon>Agaricomycotina</taxon>
        <taxon>Agaricomycetes</taxon>
        <taxon>Agaricomycetidae</taxon>
        <taxon>Agaricales</taxon>
        <taxon>Agaricineae</taxon>
        <taxon>Psathyrellaceae</taxon>
        <taxon>Coprinopsis</taxon>
    </lineage>
</organism>
<reference evidence="1 2" key="1">
    <citation type="journal article" date="2019" name="Nat. Ecol. Evol.">
        <title>Megaphylogeny resolves global patterns of mushroom evolution.</title>
        <authorList>
            <person name="Varga T."/>
            <person name="Krizsan K."/>
            <person name="Foldi C."/>
            <person name="Dima B."/>
            <person name="Sanchez-Garcia M."/>
            <person name="Sanchez-Ramirez S."/>
            <person name="Szollosi G.J."/>
            <person name="Szarkandi J.G."/>
            <person name="Papp V."/>
            <person name="Albert L."/>
            <person name="Andreopoulos W."/>
            <person name="Angelini C."/>
            <person name="Antonin V."/>
            <person name="Barry K.W."/>
            <person name="Bougher N.L."/>
            <person name="Buchanan P."/>
            <person name="Buyck B."/>
            <person name="Bense V."/>
            <person name="Catcheside P."/>
            <person name="Chovatia M."/>
            <person name="Cooper J."/>
            <person name="Damon W."/>
            <person name="Desjardin D."/>
            <person name="Finy P."/>
            <person name="Geml J."/>
            <person name="Haridas S."/>
            <person name="Hughes K."/>
            <person name="Justo A."/>
            <person name="Karasinski D."/>
            <person name="Kautmanova I."/>
            <person name="Kiss B."/>
            <person name="Kocsube S."/>
            <person name="Kotiranta H."/>
            <person name="LaButti K.M."/>
            <person name="Lechner B.E."/>
            <person name="Liimatainen K."/>
            <person name="Lipzen A."/>
            <person name="Lukacs Z."/>
            <person name="Mihaltcheva S."/>
            <person name="Morgado L.N."/>
            <person name="Niskanen T."/>
            <person name="Noordeloos M.E."/>
            <person name="Ohm R.A."/>
            <person name="Ortiz-Santana B."/>
            <person name="Ovrebo C."/>
            <person name="Racz N."/>
            <person name="Riley R."/>
            <person name="Savchenko A."/>
            <person name="Shiryaev A."/>
            <person name="Soop K."/>
            <person name="Spirin V."/>
            <person name="Szebenyi C."/>
            <person name="Tomsovsky M."/>
            <person name="Tulloss R.E."/>
            <person name="Uehling J."/>
            <person name="Grigoriev I.V."/>
            <person name="Vagvolgyi C."/>
            <person name="Papp T."/>
            <person name="Martin F.M."/>
            <person name="Miettinen O."/>
            <person name="Hibbett D.S."/>
            <person name="Nagy L.G."/>
        </authorList>
    </citation>
    <scope>NUCLEOTIDE SEQUENCE [LARGE SCALE GENOMIC DNA]</scope>
    <source>
        <strain evidence="1 2">CBS 121175</strain>
    </source>
</reference>
<dbReference type="InterPro" id="IPR036537">
    <property type="entry name" value="Adaptor_Cbl_N_dom_sf"/>
</dbReference>
<evidence type="ECO:0000313" key="1">
    <source>
        <dbReference type="EMBL" id="TFK21648.1"/>
    </source>
</evidence>
<dbReference type="AlphaFoldDB" id="A0A5C3L0A1"/>
<dbReference type="GO" id="GO:0007166">
    <property type="term" value="P:cell surface receptor signaling pathway"/>
    <property type="evidence" value="ECO:0007669"/>
    <property type="project" value="InterPro"/>
</dbReference>
<name>A0A5C3L0A1_COPMA</name>
<dbReference type="CDD" id="cd21037">
    <property type="entry name" value="MLKL_NTD"/>
    <property type="match status" value="1"/>
</dbReference>
<accession>A0A5C3L0A1</accession>
<dbReference type="EMBL" id="ML210262">
    <property type="protein sequence ID" value="TFK21648.1"/>
    <property type="molecule type" value="Genomic_DNA"/>
</dbReference>
<proteinExistence type="predicted"/>
<dbReference type="OrthoDB" id="10685890at2759"/>
<dbReference type="InterPro" id="IPR059179">
    <property type="entry name" value="MLKL-like_MCAfunc"/>
</dbReference>
<dbReference type="STRING" id="230819.A0A5C3L0A1"/>
<evidence type="ECO:0000313" key="2">
    <source>
        <dbReference type="Proteomes" id="UP000307440"/>
    </source>
</evidence>
<protein>
    <submittedName>
        <fullName evidence="1">Uncharacterized protein</fullName>
    </submittedName>
</protein>
<dbReference type="Gene3D" id="1.20.930.20">
    <property type="entry name" value="Adaptor protein Cbl, N-terminal domain"/>
    <property type="match status" value="1"/>
</dbReference>
<dbReference type="Proteomes" id="UP000307440">
    <property type="component" value="Unassembled WGS sequence"/>
</dbReference>
<gene>
    <name evidence="1" type="ORF">FA15DRAFT_672407</name>
</gene>